<organism evidence="4 5">
    <name type="scientific">Biomphalaria glabrata</name>
    <name type="common">Bloodfluke planorb</name>
    <name type="synonym">Freshwater snail</name>
    <dbReference type="NCBI Taxonomy" id="6526"/>
    <lineage>
        <taxon>Eukaryota</taxon>
        <taxon>Metazoa</taxon>
        <taxon>Spiralia</taxon>
        <taxon>Lophotrochozoa</taxon>
        <taxon>Mollusca</taxon>
        <taxon>Gastropoda</taxon>
        <taxon>Heterobranchia</taxon>
        <taxon>Euthyneura</taxon>
        <taxon>Panpulmonata</taxon>
        <taxon>Hygrophila</taxon>
        <taxon>Lymnaeoidea</taxon>
        <taxon>Planorbidae</taxon>
        <taxon>Biomphalaria</taxon>
    </lineage>
</organism>
<evidence type="ECO:0000256" key="1">
    <source>
        <dbReference type="ARBA" id="ARBA00022737"/>
    </source>
</evidence>
<dbReference type="Proteomes" id="UP000076420">
    <property type="component" value="Unassembled WGS sequence"/>
</dbReference>
<dbReference type="GO" id="GO:0031267">
    <property type="term" value="F:small GTPase binding"/>
    <property type="evidence" value="ECO:0007669"/>
    <property type="project" value="InterPro"/>
</dbReference>
<dbReference type="InterPro" id="IPR007111">
    <property type="entry name" value="NACHT_NTPase"/>
</dbReference>
<dbReference type="RefSeq" id="XP_013068676.2">
    <property type="nucleotide sequence ID" value="XM_013213222.2"/>
</dbReference>
<evidence type="ECO:0000313" key="5">
    <source>
        <dbReference type="Proteomes" id="UP000076420"/>
    </source>
</evidence>
<dbReference type="Gene3D" id="3.40.50.300">
    <property type="entry name" value="P-loop containing nucleotide triphosphate hydrolases"/>
    <property type="match status" value="1"/>
</dbReference>
<gene>
    <name evidence="4" type="primary">106056457</name>
</gene>
<dbReference type="GO" id="GO:0006886">
    <property type="term" value="P:intracellular protein transport"/>
    <property type="evidence" value="ECO:0007669"/>
    <property type="project" value="InterPro"/>
</dbReference>
<feature type="domain" description="Importin N-terminal" evidence="3">
    <location>
        <begin position="72"/>
        <end position="115"/>
    </location>
</feature>
<dbReference type="PANTHER" id="PTHR19860:SF42">
    <property type="entry name" value="RING-TYPE DOMAIN-CONTAINING PROTEIN"/>
    <property type="match status" value="1"/>
</dbReference>
<dbReference type="VEuPathDB" id="VectorBase:BGLB026638"/>
<accession>A0A2C9L3H0</accession>
<dbReference type="Pfam" id="PF05729">
    <property type="entry name" value="NACHT"/>
    <property type="match status" value="1"/>
</dbReference>
<dbReference type="KEGG" id="bgt:106056457"/>
<dbReference type="InterPro" id="IPR025139">
    <property type="entry name" value="DUF4062"/>
</dbReference>
<evidence type="ECO:0000256" key="2">
    <source>
        <dbReference type="SAM" id="MobiDB-lite"/>
    </source>
</evidence>
<dbReference type="VEuPathDB" id="VectorBase:BGLAX_026807"/>
<evidence type="ECO:0000259" key="3">
    <source>
        <dbReference type="PROSITE" id="PS50166"/>
    </source>
</evidence>
<dbReference type="InterPro" id="IPR001494">
    <property type="entry name" value="Importin-beta_N"/>
</dbReference>
<dbReference type="SUPFAM" id="SSF52540">
    <property type="entry name" value="P-loop containing nucleoside triphosphate hydrolases"/>
    <property type="match status" value="1"/>
</dbReference>
<dbReference type="PROSITE" id="PS50166">
    <property type="entry name" value="IMPORTIN_B_NT"/>
    <property type="match status" value="1"/>
</dbReference>
<dbReference type="OrthoDB" id="2325716at2759"/>
<dbReference type="InterPro" id="IPR051191">
    <property type="entry name" value="DCAF12"/>
</dbReference>
<dbReference type="EnsemblMetazoa" id="BGLB026638-RA">
    <property type="protein sequence ID" value="BGLB026638-PA"/>
    <property type="gene ID" value="BGLB026638"/>
</dbReference>
<dbReference type="PANTHER" id="PTHR19860">
    <property type="entry name" value="DDB1- AND CUL4-ASSOCIATED FACTOR 12-RELATED"/>
    <property type="match status" value="1"/>
</dbReference>
<feature type="region of interest" description="Disordered" evidence="2">
    <location>
        <begin position="18"/>
        <end position="56"/>
    </location>
</feature>
<keyword evidence="1" id="KW-0677">Repeat</keyword>
<name>A0A2C9L3H0_BIOGL</name>
<dbReference type="Pfam" id="PF13271">
    <property type="entry name" value="DUF4062"/>
    <property type="match status" value="1"/>
</dbReference>
<dbReference type="InterPro" id="IPR027417">
    <property type="entry name" value="P-loop_NTPase"/>
</dbReference>
<dbReference type="STRING" id="6526.A0A2C9L3H0"/>
<dbReference type="AlphaFoldDB" id="A0A2C9L3H0"/>
<protein>
    <recommendedName>
        <fullName evidence="3">Importin N-terminal domain-containing protein</fullName>
    </recommendedName>
</protein>
<proteinExistence type="predicted"/>
<evidence type="ECO:0000313" key="4">
    <source>
        <dbReference type="EnsemblMetazoa" id="BGLB026638-PA"/>
    </source>
</evidence>
<sequence>MYRKIYQSCLTCDKRKKHEIETEPVIEEPPQPQAQEAEPEKQKETQVPPTDKIKPLTHAYAIEEDKDFEESVKNEVQRLWRDVEKQCQDSNSELQPLTEDTKTDIDWNIIRVFVSSTFTDFFNEREVLVKKVFPELREWCQGRGLKLVECDLRWGIPKDTSTAETILVCLDELERCRKTNKNLPFFINLVGERYGWIPSVKETPEEAKEKYQWVEGASITFMEVLYGAYREANPNAAFFMRNSSVCNDIPQAHISRFIDAEPVAKCHLKMLRSKLCSRFPNQVFPYNCSFKQINNTSGREQVELSGLDTFADLVLNFLKNAIEKTYPVSNIAETEVDANKQEQDLQWMFILDKSKDFIGRQTDLQNLQEYIESGQATHLEKTVLDEDHNPDSNVRRQADWEVENSDVSLLVLEGPSGWGKTTLLCKLILDTVKTGSNIFYHIVGSTPTSIQVDCLLKRLLQTLLPEPTDDQKIVLNSDSIEDLQSLLKEALVSYRKKKDQKLIVIIDGASELDTSDIYKHLFWLPPSFPNNIRCIVSTDLHPPTTARLYEYPTYKMTLQSMSPEDLSTLAVRYLAQFNKRLDPTQLNKIIMNTKADNPLWVMLMTEELRVFGDFRLMDSKIDNFPDNMSDFLSQVIDRLTHEDDENEIIKKVLCLTACSKHGLPLDHILKILGNIQSKEELAPMYWAKARRALKPYLRVSGHSENLLAFAHQPVLTAVRNHLLADRMEAAQWHTNLADFYQFWCEDARTKCYHLPYHLESAMLQARLLDFLQQDPDSYFYIFPFQRSSFLKNVRCNMIASENIPSTAPIMLCHMCATSTRGWNPACNWSNKSCCVVCGGLTNMGPGATPARACSRHADGKGPGKVKCVLCNFIVDINLKTGPLVPTPGQICNTCNNFGHNLCARFNV</sequence>
<dbReference type="GO" id="GO:0080008">
    <property type="term" value="C:Cul4-RING E3 ubiquitin ligase complex"/>
    <property type="evidence" value="ECO:0007669"/>
    <property type="project" value="TreeGrafter"/>
</dbReference>
<reference evidence="4" key="1">
    <citation type="submission" date="2020-05" db="UniProtKB">
        <authorList>
            <consortium name="EnsemblMetazoa"/>
        </authorList>
    </citation>
    <scope>IDENTIFICATION</scope>
    <source>
        <strain evidence="4">BB02</strain>
    </source>
</reference>